<feature type="region of interest" description="Disordered" evidence="1">
    <location>
        <begin position="185"/>
        <end position="283"/>
    </location>
</feature>
<proteinExistence type="predicted"/>
<keyword evidence="3" id="KW-1185">Reference proteome</keyword>
<organism evidence="2 3">
    <name type="scientific">Triparma columacea</name>
    <dbReference type="NCBI Taxonomy" id="722753"/>
    <lineage>
        <taxon>Eukaryota</taxon>
        <taxon>Sar</taxon>
        <taxon>Stramenopiles</taxon>
        <taxon>Ochrophyta</taxon>
        <taxon>Bolidophyceae</taxon>
        <taxon>Parmales</taxon>
        <taxon>Triparmaceae</taxon>
        <taxon>Triparma</taxon>
    </lineage>
</organism>
<feature type="compositionally biased region" description="Basic residues" evidence="1">
    <location>
        <begin position="248"/>
        <end position="259"/>
    </location>
</feature>
<evidence type="ECO:0000256" key="1">
    <source>
        <dbReference type="SAM" id="MobiDB-lite"/>
    </source>
</evidence>
<reference evidence="3" key="1">
    <citation type="journal article" date="2023" name="Commun. Biol.">
        <title>Genome analysis of Parmales, the sister group of diatoms, reveals the evolutionary specialization of diatoms from phago-mixotrophs to photoautotrophs.</title>
        <authorList>
            <person name="Ban H."/>
            <person name="Sato S."/>
            <person name="Yoshikawa S."/>
            <person name="Yamada K."/>
            <person name="Nakamura Y."/>
            <person name="Ichinomiya M."/>
            <person name="Sato N."/>
            <person name="Blanc-Mathieu R."/>
            <person name="Endo H."/>
            <person name="Kuwata A."/>
            <person name="Ogata H."/>
        </authorList>
    </citation>
    <scope>NUCLEOTIDE SEQUENCE [LARGE SCALE GENOMIC DNA]</scope>
</reference>
<dbReference type="Proteomes" id="UP001165065">
    <property type="component" value="Unassembled WGS sequence"/>
</dbReference>
<comment type="caution">
    <text evidence="2">The sequence shown here is derived from an EMBL/GenBank/DDBJ whole genome shotgun (WGS) entry which is preliminary data.</text>
</comment>
<evidence type="ECO:0000313" key="3">
    <source>
        <dbReference type="Proteomes" id="UP001165065"/>
    </source>
</evidence>
<feature type="compositionally biased region" description="Gly residues" evidence="1">
    <location>
        <begin position="270"/>
        <end position="283"/>
    </location>
</feature>
<feature type="compositionally biased region" description="Basic and acidic residues" evidence="1">
    <location>
        <begin position="210"/>
        <end position="219"/>
    </location>
</feature>
<dbReference type="OrthoDB" id="10557167at2759"/>
<dbReference type="EMBL" id="BRYA01001291">
    <property type="protein sequence ID" value="GMI41381.1"/>
    <property type="molecule type" value="Genomic_DNA"/>
</dbReference>
<feature type="compositionally biased region" description="Basic and acidic residues" evidence="1">
    <location>
        <begin position="188"/>
        <end position="201"/>
    </location>
</feature>
<sequence>MKNLNLTLPPPGYSFHITNRKVWEAIKKSGYLKACNASDRPGPDEEGHSEFGPAIHSAVFIQSCVWHIISPSTCLRHLNNEFCNEADLHEVTVLLLPVDIAKSVEYFIGCGSSTLVPSYYAVRTYKNIDVKDIKAYDLTLSNTSPDDTLKAIQGANEWAVSKGGTVLTENERKWGGWWSDHCYPANSKDQDEDKKMKKDLEGVDEEDEDKERQEKEGGGGKKRKVETKESDDGENNALAANKGTPVGRGRKWGRGKSILKRSTELRSMAGSGGGKGGVDWGGG</sequence>
<evidence type="ECO:0000313" key="2">
    <source>
        <dbReference type="EMBL" id="GMI41381.1"/>
    </source>
</evidence>
<dbReference type="AlphaFoldDB" id="A0A9W7GE41"/>
<accession>A0A9W7GE41</accession>
<name>A0A9W7GE41_9STRA</name>
<gene>
    <name evidence="2" type="ORF">TrCOL_g1119</name>
</gene>
<protein>
    <submittedName>
        <fullName evidence="2">Uncharacterized protein</fullName>
    </submittedName>
</protein>